<dbReference type="Proteomes" id="UP001235939">
    <property type="component" value="Chromosome 01"/>
</dbReference>
<accession>A0ABY6K232</accession>
<dbReference type="EMBL" id="CP092863">
    <property type="protein sequence ID" value="UYV61933.1"/>
    <property type="molecule type" value="Genomic_DNA"/>
</dbReference>
<evidence type="ECO:0000313" key="1">
    <source>
        <dbReference type="EMBL" id="UYV61933.1"/>
    </source>
</evidence>
<organism evidence="1 2">
    <name type="scientific">Cordylochernes scorpioides</name>
    <dbReference type="NCBI Taxonomy" id="51811"/>
    <lineage>
        <taxon>Eukaryota</taxon>
        <taxon>Metazoa</taxon>
        <taxon>Ecdysozoa</taxon>
        <taxon>Arthropoda</taxon>
        <taxon>Chelicerata</taxon>
        <taxon>Arachnida</taxon>
        <taxon>Pseudoscorpiones</taxon>
        <taxon>Cheliferoidea</taxon>
        <taxon>Chernetidae</taxon>
        <taxon>Cordylochernes</taxon>
    </lineage>
</organism>
<evidence type="ECO:0000313" key="2">
    <source>
        <dbReference type="Proteomes" id="UP001235939"/>
    </source>
</evidence>
<name>A0ABY6K232_9ARAC</name>
<proteinExistence type="predicted"/>
<reference evidence="1 2" key="1">
    <citation type="submission" date="2022-01" db="EMBL/GenBank/DDBJ databases">
        <title>A chromosomal length assembly of Cordylochernes scorpioides.</title>
        <authorList>
            <person name="Zeh D."/>
            <person name="Zeh J."/>
        </authorList>
    </citation>
    <scope>NUCLEOTIDE SEQUENCE [LARGE SCALE GENOMIC DNA]</scope>
    <source>
        <strain evidence="1">IN4F17</strain>
        <tissue evidence="1">Whole Body</tissue>
    </source>
</reference>
<keyword evidence="2" id="KW-1185">Reference proteome</keyword>
<protein>
    <submittedName>
        <fullName evidence="1">Uncharacterized protein</fullName>
    </submittedName>
</protein>
<sequence>MFGRKFVGTPGNETVTRRSRRLQGLQPELSTVFAFPARKNMEREREDNRPFFHQWKDPTVFSCERGEDSQRCLSDFQRVARYKNVVLVENIEEILNAWEKFKMKKKRLENPRTFFELEHRRVGKTPRATYKKSSFFVNRATPECRKAKRHLLEKDISTADQFVGFCRRFEALRRMRVAPSRFNRLPNVTTISTAGPENLESLIRRIVREEVQKFLATPSIFAAQDIDTSSPDLRGYP</sequence>
<gene>
    <name evidence="1" type="ORF">LAZ67_1007099</name>
</gene>